<evidence type="ECO:0000313" key="3">
    <source>
        <dbReference type="EMBL" id="GBN94801.1"/>
    </source>
</evidence>
<dbReference type="AlphaFoldDB" id="A0A4Y2T5U5"/>
<name>A0A4Y2T5U5_ARAVE</name>
<keyword evidence="5" id="KW-1185">Reference proteome</keyword>
<sequence>MCVARDYWRSKLPVTGKAKSWYCITIRSSATGPYRCQHICCKMHHNITVSGSATHQMAPPTRGTAEKPNEEKRCLGEGTKDCVVRERRTHTINSHT</sequence>
<evidence type="ECO:0000313" key="2">
    <source>
        <dbReference type="EMBL" id="GBN94774.1"/>
    </source>
</evidence>
<gene>
    <name evidence="1" type="ORF">AVEN_100300_1</name>
    <name evidence="3" type="ORF">AVEN_131820_1</name>
    <name evidence="4" type="ORF">AVEN_180402_1</name>
    <name evidence="2" type="ORF">AVEN_236597_1</name>
</gene>
<evidence type="ECO:0000313" key="5">
    <source>
        <dbReference type="Proteomes" id="UP000499080"/>
    </source>
</evidence>
<accession>A0A4Y2T5U5</accession>
<organism evidence="1 5">
    <name type="scientific">Araneus ventricosus</name>
    <name type="common">Orbweaver spider</name>
    <name type="synonym">Epeira ventricosa</name>
    <dbReference type="NCBI Taxonomy" id="182803"/>
    <lineage>
        <taxon>Eukaryota</taxon>
        <taxon>Metazoa</taxon>
        <taxon>Ecdysozoa</taxon>
        <taxon>Arthropoda</taxon>
        <taxon>Chelicerata</taxon>
        <taxon>Arachnida</taxon>
        <taxon>Araneae</taxon>
        <taxon>Araneomorphae</taxon>
        <taxon>Entelegynae</taxon>
        <taxon>Araneoidea</taxon>
        <taxon>Araneidae</taxon>
        <taxon>Araneus</taxon>
    </lineage>
</organism>
<dbReference type="EMBL" id="BGPR01025670">
    <property type="protein sequence ID" value="GBN94769.1"/>
    <property type="molecule type" value="Genomic_DNA"/>
</dbReference>
<protein>
    <submittedName>
        <fullName evidence="1">Uncharacterized protein</fullName>
    </submittedName>
</protein>
<evidence type="ECO:0000313" key="4">
    <source>
        <dbReference type="EMBL" id="GBN94804.1"/>
    </source>
</evidence>
<evidence type="ECO:0000313" key="1">
    <source>
        <dbReference type="EMBL" id="GBN94769.1"/>
    </source>
</evidence>
<proteinExistence type="predicted"/>
<comment type="caution">
    <text evidence="1">The sequence shown here is derived from an EMBL/GenBank/DDBJ whole genome shotgun (WGS) entry which is preliminary data.</text>
</comment>
<dbReference type="Proteomes" id="UP000499080">
    <property type="component" value="Unassembled WGS sequence"/>
</dbReference>
<dbReference type="EMBL" id="BGPR01025692">
    <property type="protein sequence ID" value="GBN94804.1"/>
    <property type="molecule type" value="Genomic_DNA"/>
</dbReference>
<reference evidence="1 5" key="1">
    <citation type="journal article" date="2019" name="Sci. Rep.">
        <title>Orb-weaving spider Araneus ventricosus genome elucidates the spidroin gene catalogue.</title>
        <authorList>
            <person name="Kono N."/>
            <person name="Nakamura H."/>
            <person name="Ohtoshi R."/>
            <person name="Moran D.A.P."/>
            <person name="Shinohara A."/>
            <person name="Yoshida Y."/>
            <person name="Fujiwara M."/>
            <person name="Mori M."/>
            <person name="Tomita M."/>
            <person name="Arakawa K."/>
        </authorList>
    </citation>
    <scope>NUCLEOTIDE SEQUENCE [LARGE SCALE GENOMIC DNA]</scope>
</reference>
<dbReference type="EMBL" id="BGPR01025671">
    <property type="protein sequence ID" value="GBN94774.1"/>
    <property type="molecule type" value="Genomic_DNA"/>
</dbReference>
<dbReference type="EMBL" id="BGPR01025691">
    <property type="protein sequence ID" value="GBN94801.1"/>
    <property type="molecule type" value="Genomic_DNA"/>
</dbReference>